<reference evidence="2" key="1">
    <citation type="submission" date="2022-11" db="UniProtKB">
        <authorList>
            <consortium name="WormBaseParasite"/>
        </authorList>
    </citation>
    <scope>IDENTIFICATION</scope>
</reference>
<dbReference type="AlphaFoldDB" id="A0A914XBT0"/>
<accession>A0A914XBT0</accession>
<evidence type="ECO:0000313" key="2">
    <source>
        <dbReference type="WBParaSite" id="PSAMB.scaffold7719size7218.g30450.t1"/>
    </source>
</evidence>
<evidence type="ECO:0000313" key="1">
    <source>
        <dbReference type="Proteomes" id="UP000887566"/>
    </source>
</evidence>
<name>A0A914XBT0_9BILA</name>
<protein>
    <submittedName>
        <fullName evidence="2">Uncharacterized protein</fullName>
    </submittedName>
</protein>
<proteinExistence type="predicted"/>
<dbReference type="WBParaSite" id="PSAMB.scaffold7719size7218.g30450.t1">
    <property type="protein sequence ID" value="PSAMB.scaffold7719size7218.g30450.t1"/>
    <property type="gene ID" value="PSAMB.scaffold7719size7218.g30450"/>
</dbReference>
<keyword evidence="1" id="KW-1185">Reference proteome</keyword>
<dbReference type="Proteomes" id="UP000887566">
    <property type="component" value="Unplaced"/>
</dbReference>
<sequence>MHIDCAGDEWRWFKWTSPFGVPQQWPIGAKQRAMCVNKKPTTASEKADDGRLIAWGGGWAFYRRFASTTIIKGGRKRKTLTLANNDSATSSSINKLCGTVYVERDLGEKRDDERR</sequence>
<organism evidence="1 2">
    <name type="scientific">Plectus sambesii</name>
    <dbReference type="NCBI Taxonomy" id="2011161"/>
    <lineage>
        <taxon>Eukaryota</taxon>
        <taxon>Metazoa</taxon>
        <taxon>Ecdysozoa</taxon>
        <taxon>Nematoda</taxon>
        <taxon>Chromadorea</taxon>
        <taxon>Plectida</taxon>
        <taxon>Plectina</taxon>
        <taxon>Plectoidea</taxon>
        <taxon>Plectidae</taxon>
        <taxon>Plectus</taxon>
    </lineage>
</organism>